<dbReference type="GO" id="GO:0009190">
    <property type="term" value="P:cyclic nucleotide biosynthetic process"/>
    <property type="evidence" value="ECO:0007669"/>
    <property type="project" value="InterPro"/>
</dbReference>
<dbReference type="EMBL" id="CP116968">
    <property type="protein sequence ID" value="WNM60761.1"/>
    <property type="molecule type" value="Genomic_DNA"/>
</dbReference>
<dbReference type="GO" id="GO:0004016">
    <property type="term" value="F:adenylate cyclase activity"/>
    <property type="evidence" value="ECO:0007669"/>
    <property type="project" value="UniProtKB-ARBA"/>
</dbReference>
<dbReference type="Gene3D" id="1.25.40.10">
    <property type="entry name" value="Tetratricopeptide repeat domain"/>
    <property type="match status" value="2"/>
</dbReference>
<dbReference type="PROSITE" id="PS50125">
    <property type="entry name" value="GUANYLATE_CYCLASE_2"/>
    <property type="match status" value="1"/>
</dbReference>
<organism evidence="5 6">
    <name type="scientific">Candidatus Nitrospira neomarina</name>
    <dbReference type="NCBI Taxonomy" id="3020899"/>
    <lineage>
        <taxon>Bacteria</taxon>
        <taxon>Pseudomonadati</taxon>
        <taxon>Nitrospirota</taxon>
        <taxon>Nitrospiria</taxon>
        <taxon>Nitrospirales</taxon>
        <taxon>Nitrospiraceae</taxon>
        <taxon>Nitrospira</taxon>
    </lineage>
</organism>
<keyword evidence="2" id="KW-0067">ATP-binding</keyword>
<dbReference type="InterPro" id="IPR041664">
    <property type="entry name" value="AAA_16"/>
</dbReference>
<dbReference type="SMART" id="SM00044">
    <property type="entry name" value="CYCc"/>
    <property type="match status" value="1"/>
</dbReference>
<dbReference type="Gene3D" id="3.30.70.1230">
    <property type="entry name" value="Nucleotide cyclase"/>
    <property type="match status" value="1"/>
</dbReference>
<name>A0AA96GNI0_9BACT</name>
<evidence type="ECO:0000256" key="2">
    <source>
        <dbReference type="ARBA" id="ARBA00022840"/>
    </source>
</evidence>
<evidence type="ECO:0000313" key="5">
    <source>
        <dbReference type="EMBL" id="WNM60761.1"/>
    </source>
</evidence>
<dbReference type="SUPFAM" id="SSF55073">
    <property type="entry name" value="Nucleotide cyclase"/>
    <property type="match status" value="1"/>
</dbReference>
<dbReference type="Proteomes" id="UP001302494">
    <property type="component" value="Chromosome"/>
</dbReference>
<evidence type="ECO:0000313" key="6">
    <source>
        <dbReference type="Proteomes" id="UP001302494"/>
    </source>
</evidence>
<protein>
    <submittedName>
        <fullName evidence="5">Adenylate/guanylate cyclase domain-containing protein</fullName>
    </submittedName>
</protein>
<dbReference type="AlphaFoldDB" id="A0AA96GNI0"/>
<feature type="region of interest" description="Disordered" evidence="3">
    <location>
        <begin position="62"/>
        <end position="95"/>
    </location>
</feature>
<dbReference type="Pfam" id="PF13191">
    <property type="entry name" value="AAA_16"/>
    <property type="match status" value="1"/>
</dbReference>
<evidence type="ECO:0000256" key="1">
    <source>
        <dbReference type="ARBA" id="ARBA00022741"/>
    </source>
</evidence>
<dbReference type="SUPFAM" id="SSF48452">
    <property type="entry name" value="TPR-like"/>
    <property type="match status" value="1"/>
</dbReference>
<dbReference type="PANTHER" id="PTHR16305:SF28">
    <property type="entry name" value="GUANYLATE CYCLASE DOMAIN-CONTAINING PROTEIN"/>
    <property type="match status" value="1"/>
</dbReference>
<dbReference type="InterPro" id="IPR029787">
    <property type="entry name" value="Nucleotide_cyclase"/>
</dbReference>
<dbReference type="SUPFAM" id="SSF52540">
    <property type="entry name" value="P-loop containing nucleoside triphosphate hydrolases"/>
    <property type="match status" value="1"/>
</dbReference>
<dbReference type="InterPro" id="IPR027417">
    <property type="entry name" value="P-loop_NTPase"/>
</dbReference>
<reference evidence="5 6" key="1">
    <citation type="submission" date="2023-01" db="EMBL/GenBank/DDBJ databases">
        <title>Cultivation and genomic characterization of new, ubiquitous marine nitrite-oxidizing bacteria from the Nitrospirales.</title>
        <authorList>
            <person name="Mueller A.J."/>
            <person name="Daebeler A."/>
            <person name="Herbold C.W."/>
            <person name="Kirkegaard R.H."/>
            <person name="Daims H."/>
        </authorList>
    </citation>
    <scope>NUCLEOTIDE SEQUENCE [LARGE SCALE GENOMIC DNA]</scope>
    <source>
        <strain evidence="5 6">DK</strain>
    </source>
</reference>
<dbReference type="Pfam" id="PF00211">
    <property type="entry name" value="Guanylate_cyc"/>
    <property type="match status" value="1"/>
</dbReference>
<sequence length="1152" mass="129002">MTFEEILDATMRLLESRKRITYGALKRQFSLDDEFLEDLKAELIKAQRVAVDEGGEVLVWTGRDDATPSPITEQGSVPSTSREGQVARQVRPSTQAERRQLTVMFCDLVGSTALSERLDPEDLRDVIGAYQETCDQAIHQFDGTIMQFQGDGILVYFGHPVAHEDDAQRGVLAALEILAELPKLNNRLQQLCDVELSMRIGIHTGLVVVGEMGRSGWLQTVALGETLNVASRIQSLTDPNTIVISEATLKLVKGFFNVQALGEHTMKGISQPINLWRVLGKSGVQSRFEAAGRRLAPLVGRENEVECLRKKWGSVREGIGQVVILEGEPGIGKTRLVEEVKEHLKHDNPTIQEYRCSPFYQHTALYPVINLLGQWLPLGQEDSAEDKLRKLEGVLNALNHYPSKAEGVALLASLLAVPLDNKYVPLTFTPETQRQKTLELLRDLLLETSPGRPVLFIVEDLHWVDPTTLDWLTMVVDQAPKTSVLVMLTSRPGFEPPWSDQANVGKISLKRLGGIDIGTVVKGVTGGKMLPPEITELVVSRTDGVPLFVEELTKSLLESGLLRQRNNEYELVGSLPLMAIPATLQDSLMARLDKLSTAKPVAQLGATLGREFSYELLHAVSPLEETTLQNALTQLEEAELLYRQGLLTQAKFTFKHALIQEAAYESLLKSTRREFHHHIAEVLENQFPSTAESEPELIGYHYTQTAHPERAIPYWQKAGQRALKRSANPEAISHLTKGLTLLQTLPEDPERDKKELMMQVGLSPAYMITKGWGAVEVEQCSKRAQALSQKLGDGQSLYAATWGLCFNYFMRGQLNVSLKTGEEVCQMAYATALPILKVGAHHAIGYSHHYRGEFTESRKHAEMGIALFNFEQERSIISLFQLSSTVALHEFCGSSKWMLGLPESGLKHVQEAIDLAEKLEHPPSIAFAYGIGCFAYHPARDFDWVENASDKVLELAKKEVFQLWDIIALMYHGWAIAMKGRLEEGLNEIERGLEKFRLTGNRIILPDVMTMLGEVLWHAGRIEEALAALDEGIHEATHPDRNQHFMESELYRLKAEIFKQCAEIEENPKNAAKLFNDAQDSFQDALDLTRKQKARMLEIRAAVGLGRLWQKQGKQQKALQILENLYNSFTEGLDTEDLREAHILIEELRESS</sequence>
<keyword evidence="1" id="KW-0547">Nucleotide-binding</keyword>
<dbReference type="PANTHER" id="PTHR16305">
    <property type="entry name" value="TESTICULAR SOLUBLE ADENYLYL CYCLASE"/>
    <property type="match status" value="1"/>
</dbReference>
<dbReference type="GO" id="GO:0005524">
    <property type="term" value="F:ATP binding"/>
    <property type="evidence" value="ECO:0007669"/>
    <property type="project" value="UniProtKB-KW"/>
</dbReference>
<evidence type="ECO:0000259" key="4">
    <source>
        <dbReference type="PROSITE" id="PS50125"/>
    </source>
</evidence>
<dbReference type="InterPro" id="IPR001054">
    <property type="entry name" value="A/G_cyclase"/>
</dbReference>
<keyword evidence="6" id="KW-1185">Reference proteome</keyword>
<dbReference type="RefSeq" id="WP_312741939.1">
    <property type="nucleotide sequence ID" value="NZ_CP116968.1"/>
</dbReference>
<gene>
    <name evidence="5" type="ORF">PQG83_13445</name>
</gene>
<feature type="compositionally biased region" description="Polar residues" evidence="3">
    <location>
        <begin position="69"/>
        <end position="83"/>
    </location>
</feature>
<accession>A0AA96GNI0</accession>
<dbReference type="KEGG" id="nneo:PQG83_13445"/>
<dbReference type="Gene3D" id="3.40.50.300">
    <property type="entry name" value="P-loop containing nucleotide triphosphate hydrolases"/>
    <property type="match status" value="1"/>
</dbReference>
<dbReference type="CDD" id="cd07302">
    <property type="entry name" value="CHD"/>
    <property type="match status" value="1"/>
</dbReference>
<evidence type="ECO:0000256" key="3">
    <source>
        <dbReference type="SAM" id="MobiDB-lite"/>
    </source>
</evidence>
<feature type="domain" description="Guanylate cyclase" evidence="4">
    <location>
        <begin position="102"/>
        <end position="234"/>
    </location>
</feature>
<proteinExistence type="predicted"/>
<dbReference type="GO" id="GO:0005737">
    <property type="term" value="C:cytoplasm"/>
    <property type="evidence" value="ECO:0007669"/>
    <property type="project" value="TreeGrafter"/>
</dbReference>
<dbReference type="InterPro" id="IPR011990">
    <property type="entry name" value="TPR-like_helical_dom_sf"/>
</dbReference>
<dbReference type="GO" id="GO:0035556">
    <property type="term" value="P:intracellular signal transduction"/>
    <property type="evidence" value="ECO:0007669"/>
    <property type="project" value="InterPro"/>
</dbReference>